<dbReference type="InterPro" id="IPR036390">
    <property type="entry name" value="WH_DNA-bd_sf"/>
</dbReference>
<evidence type="ECO:0000256" key="4">
    <source>
        <dbReference type="SAM" id="MobiDB-lite"/>
    </source>
</evidence>
<keyword evidence="2" id="KW-0238">DNA-binding</keyword>
<dbReference type="SUPFAM" id="SSF46785">
    <property type="entry name" value="Winged helix' DNA-binding domain"/>
    <property type="match status" value="1"/>
</dbReference>
<feature type="region of interest" description="Disordered" evidence="4">
    <location>
        <begin position="1"/>
        <end position="22"/>
    </location>
</feature>
<dbReference type="InterPro" id="IPR050679">
    <property type="entry name" value="Bact_HTH_transcr_reg"/>
</dbReference>
<dbReference type="InterPro" id="IPR011663">
    <property type="entry name" value="UTRA"/>
</dbReference>
<organism evidence="6 7">
    <name type="scientific">Thermogemmatispora tikiterensis</name>
    <dbReference type="NCBI Taxonomy" id="1825093"/>
    <lineage>
        <taxon>Bacteria</taxon>
        <taxon>Bacillati</taxon>
        <taxon>Chloroflexota</taxon>
        <taxon>Ktedonobacteria</taxon>
        <taxon>Thermogemmatisporales</taxon>
        <taxon>Thermogemmatisporaceae</taxon>
        <taxon>Thermogemmatispora</taxon>
    </lineage>
</organism>
<comment type="caution">
    <text evidence="6">The sequence shown here is derived from an EMBL/GenBank/DDBJ whole genome shotgun (WGS) entry which is preliminary data.</text>
</comment>
<name>A0A328VJX5_9CHLR</name>
<evidence type="ECO:0000256" key="1">
    <source>
        <dbReference type="ARBA" id="ARBA00023015"/>
    </source>
</evidence>
<keyword evidence="1" id="KW-0805">Transcription regulation</keyword>
<dbReference type="Gene3D" id="3.40.1410.10">
    <property type="entry name" value="Chorismate lyase-like"/>
    <property type="match status" value="1"/>
</dbReference>
<keyword evidence="3" id="KW-0804">Transcription</keyword>
<evidence type="ECO:0000256" key="3">
    <source>
        <dbReference type="ARBA" id="ARBA00023163"/>
    </source>
</evidence>
<dbReference type="RefSeq" id="WP_189362079.1">
    <property type="nucleotide sequence ID" value="NZ_MCIF01000002.1"/>
</dbReference>
<feature type="domain" description="UbiC transcription regulator-associated" evidence="5">
    <location>
        <begin position="118"/>
        <end position="260"/>
    </location>
</feature>
<dbReference type="SMART" id="SM00866">
    <property type="entry name" value="UTRA"/>
    <property type="match status" value="1"/>
</dbReference>
<protein>
    <recommendedName>
        <fullName evidence="5">UbiC transcription regulator-associated domain-containing protein</fullName>
    </recommendedName>
</protein>
<dbReference type="Pfam" id="PF07702">
    <property type="entry name" value="UTRA"/>
    <property type="match status" value="1"/>
</dbReference>
<proteinExistence type="predicted"/>
<dbReference type="PANTHER" id="PTHR44846">
    <property type="entry name" value="MANNOSYL-D-GLYCERATE TRANSPORT/METABOLISM SYSTEM REPRESSOR MNGR-RELATED"/>
    <property type="match status" value="1"/>
</dbReference>
<evidence type="ECO:0000259" key="5">
    <source>
        <dbReference type="SMART" id="SM00866"/>
    </source>
</evidence>
<dbReference type="InterPro" id="IPR000524">
    <property type="entry name" value="Tscrpt_reg_HTH_GntR"/>
</dbReference>
<gene>
    <name evidence="6" type="ORF">A4R35_19665</name>
</gene>
<dbReference type="GO" id="GO:0003677">
    <property type="term" value="F:DNA binding"/>
    <property type="evidence" value="ECO:0007669"/>
    <property type="project" value="UniProtKB-KW"/>
</dbReference>
<dbReference type="InterPro" id="IPR028978">
    <property type="entry name" value="Chorismate_lyase_/UTRA_dom_sf"/>
</dbReference>
<evidence type="ECO:0000313" key="6">
    <source>
        <dbReference type="EMBL" id="RAQ97767.1"/>
    </source>
</evidence>
<dbReference type="SUPFAM" id="SSF64288">
    <property type="entry name" value="Chorismate lyase-like"/>
    <property type="match status" value="1"/>
</dbReference>
<dbReference type="Proteomes" id="UP000248706">
    <property type="component" value="Unassembled WGS sequence"/>
</dbReference>
<dbReference type="GO" id="GO:0003700">
    <property type="term" value="F:DNA-binding transcription factor activity"/>
    <property type="evidence" value="ECO:0007669"/>
    <property type="project" value="InterPro"/>
</dbReference>
<dbReference type="PANTHER" id="PTHR44846:SF17">
    <property type="entry name" value="GNTR-FAMILY TRANSCRIPTIONAL REGULATOR"/>
    <property type="match status" value="1"/>
</dbReference>
<dbReference type="Gene3D" id="1.10.10.10">
    <property type="entry name" value="Winged helix-like DNA-binding domain superfamily/Winged helix DNA-binding domain"/>
    <property type="match status" value="1"/>
</dbReference>
<dbReference type="GO" id="GO:0045892">
    <property type="term" value="P:negative regulation of DNA-templated transcription"/>
    <property type="evidence" value="ECO:0007669"/>
    <property type="project" value="TreeGrafter"/>
</dbReference>
<dbReference type="Pfam" id="PF00392">
    <property type="entry name" value="GntR"/>
    <property type="match status" value="1"/>
</dbReference>
<evidence type="ECO:0000256" key="2">
    <source>
        <dbReference type="ARBA" id="ARBA00023125"/>
    </source>
</evidence>
<evidence type="ECO:0000313" key="7">
    <source>
        <dbReference type="Proteomes" id="UP000248706"/>
    </source>
</evidence>
<keyword evidence="7" id="KW-1185">Reference proteome</keyword>
<reference evidence="6 7" key="1">
    <citation type="submission" date="2016-08" db="EMBL/GenBank/DDBJ databases">
        <title>Analysis of Carbohydrate Active Enzymes in Thermogemmatispora T81 Reveals Carbohydrate Degradation Ability.</title>
        <authorList>
            <person name="Tomazini A."/>
            <person name="Lal S."/>
            <person name="Stott M."/>
            <person name="Henrissat B."/>
            <person name="Polikarpov I."/>
            <person name="Sparling R."/>
            <person name="Levin D.B."/>
        </authorList>
    </citation>
    <scope>NUCLEOTIDE SEQUENCE [LARGE SCALE GENOMIC DNA]</scope>
    <source>
        <strain evidence="6 7">T81</strain>
    </source>
</reference>
<dbReference type="EMBL" id="MCIF01000002">
    <property type="protein sequence ID" value="RAQ97767.1"/>
    <property type="molecule type" value="Genomic_DNA"/>
</dbReference>
<dbReference type="InterPro" id="IPR036388">
    <property type="entry name" value="WH-like_DNA-bd_sf"/>
</dbReference>
<dbReference type="AlphaFoldDB" id="A0A328VJX5"/>
<sequence length="281" mass="32677">MRGPTPEQLLRSQPPRLRASSKTDQAYLDLREQILRGAYQPGQQLVPRAIAERYQLNNTSVQLILLRLASEGLIKIVPIKEHRWPYNAAQDEYHVAALDRRTRLLSTRQGDFVSDLRRQGQQLRIEVEEIRVVYADEEVARLLALSPGEKAIIYRQRQWLDAETLMALRETYLPFWMAELLPELEAPDCDLYLLMRRLGKQPSWCKEAVDVVHASSLERVIFGLSPNDPCPLLKLTRRVFDRSGEPLSVDFLTNRADLYRLQYSFPLSPEDIPEPFREQER</sequence>
<accession>A0A328VJX5</accession>